<dbReference type="InterPro" id="IPR000914">
    <property type="entry name" value="SBP_5_dom"/>
</dbReference>
<gene>
    <name evidence="5" type="ORF">HGMM_F45G04C17</name>
</gene>
<dbReference type="InterPro" id="IPR030678">
    <property type="entry name" value="Peptide/Ni-bd"/>
</dbReference>
<reference evidence="5" key="1">
    <citation type="journal article" date="2005" name="Environ. Microbiol.">
        <title>Genetic and functional properties of uncultivated thermophilic crenarchaeotes from a subsurface gold mine as revealed by analysis of genome fragments.</title>
        <authorList>
            <person name="Nunoura T."/>
            <person name="Hirayama H."/>
            <person name="Takami H."/>
            <person name="Oida H."/>
            <person name="Nishi S."/>
            <person name="Shimamura S."/>
            <person name="Suzuki Y."/>
            <person name="Inagaki F."/>
            <person name="Takai K."/>
            <person name="Nealson K.H."/>
            <person name="Horikoshi K."/>
        </authorList>
    </citation>
    <scope>NUCLEOTIDE SEQUENCE</scope>
</reference>
<proteinExistence type="inferred from homology"/>
<dbReference type="CDD" id="cd08513">
    <property type="entry name" value="PBP2_thermophilic_Hb8_like"/>
    <property type="match status" value="1"/>
</dbReference>
<dbReference type="Gene3D" id="3.40.190.10">
    <property type="entry name" value="Periplasmic binding protein-like II"/>
    <property type="match status" value="1"/>
</dbReference>
<keyword evidence="3" id="KW-0732">Signal</keyword>
<evidence type="ECO:0000256" key="3">
    <source>
        <dbReference type="ARBA" id="ARBA00022729"/>
    </source>
</evidence>
<dbReference type="Gene3D" id="3.10.105.10">
    <property type="entry name" value="Dipeptide-binding Protein, Domain 3"/>
    <property type="match status" value="1"/>
</dbReference>
<dbReference type="SUPFAM" id="SSF53850">
    <property type="entry name" value="Periplasmic binding protein-like II"/>
    <property type="match status" value="1"/>
</dbReference>
<dbReference type="Pfam" id="PF00496">
    <property type="entry name" value="SBP_bac_5"/>
    <property type="match status" value="1"/>
</dbReference>
<evidence type="ECO:0000313" key="5">
    <source>
        <dbReference type="EMBL" id="BAL56944.1"/>
    </source>
</evidence>
<dbReference type="GO" id="GO:0015833">
    <property type="term" value="P:peptide transport"/>
    <property type="evidence" value="ECO:0007669"/>
    <property type="project" value="TreeGrafter"/>
</dbReference>
<dbReference type="GO" id="GO:1904680">
    <property type="term" value="F:peptide transmembrane transporter activity"/>
    <property type="evidence" value="ECO:0007669"/>
    <property type="project" value="TreeGrafter"/>
</dbReference>
<evidence type="ECO:0000256" key="2">
    <source>
        <dbReference type="ARBA" id="ARBA00022448"/>
    </source>
</evidence>
<dbReference type="PANTHER" id="PTHR30290:SF9">
    <property type="entry name" value="OLIGOPEPTIDE-BINDING PROTEIN APPA"/>
    <property type="match status" value="1"/>
</dbReference>
<dbReference type="PIRSF" id="PIRSF002741">
    <property type="entry name" value="MppA"/>
    <property type="match status" value="1"/>
</dbReference>
<dbReference type="GO" id="GO:0043190">
    <property type="term" value="C:ATP-binding cassette (ABC) transporter complex"/>
    <property type="evidence" value="ECO:0007669"/>
    <property type="project" value="InterPro"/>
</dbReference>
<reference evidence="5" key="2">
    <citation type="journal article" date="2012" name="PLoS ONE">
        <title>A Deeply Branching Thermophilic Bacterium with an Ancient Acetyl-CoA Pathway Dominates a Subsurface Ecosystem.</title>
        <authorList>
            <person name="Takami H."/>
            <person name="Noguchi H."/>
            <person name="Takaki Y."/>
            <person name="Uchiyama I."/>
            <person name="Toyoda A."/>
            <person name="Nishi S."/>
            <person name="Chee G.-J."/>
            <person name="Arai W."/>
            <person name="Nunoura T."/>
            <person name="Itoh T."/>
            <person name="Hattori M."/>
            <person name="Takai K."/>
        </authorList>
    </citation>
    <scope>NUCLEOTIDE SEQUENCE</scope>
</reference>
<sequence>MKRLRWQILLILITFIAITALLVLQPPTTQVIVSQPSKGGSYSEALIGQISRLNPLLDWNNETDRSIDRLLYSALFRVDERGIPQPDLAESWGVSPEGNLYNVTLRANARWHDGTPITSDDVLFTIDLIRNGFSLFPKDVQELWQKVEVRKLDDHNLKFVLPEPFAPFLDYLSFGILPRHLLGTIPPDQLANADFNLHPIGSGPFAFDRFIIENDTIQGVVLKAFEGYYQSKPYLEEISFRTYPDGRAALQAFRNGTVMGIASIPPDILDEALAEPGLALYSTRLPQVTLVLLNLNNPEVPFFQNAAVRQALLLAINREYLIQKALKGQGILADSPILPGSWAYYDGIEPIPYQPEEAEAILRKEGYLLPSGETVRAKEGQRLAFTLLYPDDAIHTEIARLLVADWQRVGIAVTPQAVTLEKLMAEHLTPRAYQAALIDINFSRTPDPDPYPFWHQSEATGGQNYSQWDNRSASEYLEQARVTTDMGLRQRLYRNFQIIFQRELPALLLYYPVYTYGVSRQVQNVQIPPLYAPEDRFAFLLTWSMNTRRVLIETTPTTIP</sequence>
<dbReference type="GO" id="GO:0042597">
    <property type="term" value="C:periplasmic space"/>
    <property type="evidence" value="ECO:0007669"/>
    <property type="project" value="UniProtKB-ARBA"/>
</dbReference>
<keyword evidence="2" id="KW-0813">Transport</keyword>
<dbReference type="AlphaFoldDB" id="H5SLA8"/>
<dbReference type="PANTHER" id="PTHR30290">
    <property type="entry name" value="PERIPLASMIC BINDING COMPONENT OF ABC TRANSPORTER"/>
    <property type="match status" value="1"/>
</dbReference>
<dbReference type="InterPro" id="IPR039424">
    <property type="entry name" value="SBP_5"/>
</dbReference>
<evidence type="ECO:0000256" key="1">
    <source>
        <dbReference type="ARBA" id="ARBA00005695"/>
    </source>
</evidence>
<evidence type="ECO:0000259" key="4">
    <source>
        <dbReference type="Pfam" id="PF00496"/>
    </source>
</evidence>
<comment type="similarity">
    <text evidence="1">Belongs to the bacterial solute-binding protein 5 family.</text>
</comment>
<protein>
    <submittedName>
        <fullName evidence="5">Extracellular solute-binding protein</fullName>
    </submittedName>
</protein>
<accession>H5SLA8</accession>
<dbReference type="EMBL" id="AP011762">
    <property type="protein sequence ID" value="BAL56944.1"/>
    <property type="molecule type" value="Genomic_DNA"/>
</dbReference>
<organism evidence="5">
    <name type="scientific">uncultured Chloroflexota bacterium</name>
    <dbReference type="NCBI Taxonomy" id="166587"/>
    <lineage>
        <taxon>Bacteria</taxon>
        <taxon>Bacillati</taxon>
        <taxon>Chloroflexota</taxon>
        <taxon>environmental samples</taxon>
    </lineage>
</organism>
<dbReference type="Gene3D" id="3.90.76.10">
    <property type="entry name" value="Dipeptide-binding Protein, Domain 1"/>
    <property type="match status" value="1"/>
</dbReference>
<name>H5SLA8_9CHLR</name>
<feature type="domain" description="Solute-binding protein family 5" evidence="4">
    <location>
        <begin position="84"/>
        <end position="458"/>
    </location>
</feature>